<protein>
    <submittedName>
        <fullName evidence="4">Putative spermidine/putrescine transport system substrate-binding protein</fullName>
    </submittedName>
</protein>
<comment type="caution">
    <text evidence="4">The sequence shown here is derived from an EMBL/GenBank/DDBJ whole genome shotgun (WGS) entry which is preliminary data.</text>
</comment>
<dbReference type="GO" id="GO:0015888">
    <property type="term" value="P:thiamine transport"/>
    <property type="evidence" value="ECO:0007669"/>
    <property type="project" value="TreeGrafter"/>
</dbReference>
<dbReference type="RefSeq" id="WP_104435358.1">
    <property type="nucleotide sequence ID" value="NZ_PTJA01000002.1"/>
</dbReference>
<reference evidence="4 5" key="1">
    <citation type="submission" date="2018-02" db="EMBL/GenBank/DDBJ databases">
        <title>Genomic Encyclopedia of Archaeal and Bacterial Type Strains, Phase II (KMG-II): from individual species to whole genera.</title>
        <authorList>
            <person name="Goeker M."/>
        </authorList>
    </citation>
    <scope>NUCLEOTIDE SEQUENCE [LARGE SCALE GENOMIC DNA]</scope>
    <source>
        <strain evidence="4 5">DSM 3808</strain>
    </source>
</reference>
<dbReference type="Pfam" id="PF13416">
    <property type="entry name" value="SBP_bac_8"/>
    <property type="match status" value="1"/>
</dbReference>
<dbReference type="OrthoDB" id="9769319at2"/>
<dbReference type="GO" id="GO:0030975">
    <property type="term" value="F:thiamine binding"/>
    <property type="evidence" value="ECO:0007669"/>
    <property type="project" value="TreeGrafter"/>
</dbReference>
<dbReference type="EMBL" id="PTJA01000002">
    <property type="protein sequence ID" value="PPK82662.1"/>
    <property type="molecule type" value="Genomic_DNA"/>
</dbReference>
<accession>A0A2S6HXC7</accession>
<evidence type="ECO:0000256" key="1">
    <source>
        <dbReference type="ARBA" id="ARBA00022729"/>
    </source>
</evidence>
<evidence type="ECO:0000256" key="3">
    <source>
        <dbReference type="SAM" id="SignalP"/>
    </source>
</evidence>
<dbReference type="GO" id="GO:0030976">
    <property type="term" value="F:thiamine pyrophosphate binding"/>
    <property type="evidence" value="ECO:0007669"/>
    <property type="project" value="TreeGrafter"/>
</dbReference>
<evidence type="ECO:0000256" key="2">
    <source>
        <dbReference type="SAM" id="MobiDB-lite"/>
    </source>
</evidence>
<dbReference type="PANTHER" id="PTHR30006:SF2">
    <property type="entry name" value="ABC TRANSPORTER SUBSTRATE-BINDING PROTEIN"/>
    <property type="match status" value="1"/>
</dbReference>
<feature type="chain" id="PRO_5038618050" evidence="3">
    <location>
        <begin position="22"/>
        <end position="368"/>
    </location>
</feature>
<dbReference type="PROSITE" id="PS51257">
    <property type="entry name" value="PROKAR_LIPOPROTEIN"/>
    <property type="match status" value="1"/>
</dbReference>
<keyword evidence="1 3" id="KW-0732">Signal</keyword>
<dbReference type="Proteomes" id="UP000237749">
    <property type="component" value="Unassembled WGS sequence"/>
</dbReference>
<organism evidence="4 5">
    <name type="scientific">Lacrimispora xylanisolvens</name>
    <dbReference type="NCBI Taxonomy" id="384636"/>
    <lineage>
        <taxon>Bacteria</taxon>
        <taxon>Bacillati</taxon>
        <taxon>Bacillota</taxon>
        <taxon>Clostridia</taxon>
        <taxon>Lachnospirales</taxon>
        <taxon>Lachnospiraceae</taxon>
        <taxon>Lacrimispora</taxon>
    </lineage>
</organism>
<dbReference type="SUPFAM" id="SSF53850">
    <property type="entry name" value="Periplasmic binding protein-like II"/>
    <property type="match status" value="1"/>
</dbReference>
<keyword evidence="5" id="KW-1185">Reference proteome</keyword>
<dbReference type="CDD" id="cd13589">
    <property type="entry name" value="PBP2_polyamine_RpCGA009"/>
    <property type="match status" value="1"/>
</dbReference>
<evidence type="ECO:0000313" key="5">
    <source>
        <dbReference type="Proteomes" id="UP000237749"/>
    </source>
</evidence>
<dbReference type="GO" id="GO:0030288">
    <property type="term" value="C:outer membrane-bounded periplasmic space"/>
    <property type="evidence" value="ECO:0007669"/>
    <property type="project" value="TreeGrafter"/>
</dbReference>
<feature type="signal peptide" evidence="3">
    <location>
        <begin position="1"/>
        <end position="21"/>
    </location>
</feature>
<dbReference type="AlphaFoldDB" id="A0A2S6HXC7"/>
<dbReference type="PANTHER" id="PTHR30006">
    <property type="entry name" value="THIAMINE-BINDING PERIPLASMIC PROTEIN-RELATED"/>
    <property type="match status" value="1"/>
</dbReference>
<name>A0A2S6HXC7_9FIRM</name>
<gene>
    <name evidence="4" type="ORF">BXY41_102352</name>
</gene>
<proteinExistence type="predicted"/>
<dbReference type="Gene3D" id="3.40.190.10">
    <property type="entry name" value="Periplasmic binding protein-like II"/>
    <property type="match status" value="2"/>
</dbReference>
<dbReference type="InterPro" id="IPR006059">
    <property type="entry name" value="SBP"/>
</dbReference>
<sequence length="368" mass="39749">MKKVLALSLCAAIALSGCGAAKSTGESTTAGTGTTAEQSTAAEKSAAGKDKKLVLSTYGLSEDISEEEVYKPFEDEFGCKIVTETGSTNERYTKLSADSQSTIDVIELSQAMTAKGIEEGLFETLDLSKIENSKNLIGTAKTMADSGQGVAYTINSIGIMYDPKAVGFEINSFDDLWKAELEGSVAIPDITTTFGPAMVYMASDHAGVDVTTDKGEAAFKALEELKPNLVKTYAKSSDLINMFTSGEIKAAIVGDFGVPTIKQANPDLVYVTPDVTYANFNTISITKNCKDKELAYAYINYRLSKELQDKTTKALNEAPTNNQVTVDEENAKNMTYGKTAENAKVLDYSFVNPLLKDWIDQWNRIINS</sequence>
<feature type="region of interest" description="Disordered" evidence="2">
    <location>
        <begin position="21"/>
        <end position="43"/>
    </location>
</feature>
<evidence type="ECO:0000313" key="4">
    <source>
        <dbReference type="EMBL" id="PPK82662.1"/>
    </source>
</evidence>